<dbReference type="InterPro" id="IPR043424">
    <property type="entry name" value="BLT-like"/>
</dbReference>
<dbReference type="STRING" id="1088818.A0A2H9ZTV2"/>
<dbReference type="EMBL" id="KZ454055">
    <property type="protein sequence ID" value="PKA46717.1"/>
    <property type="molecule type" value="Genomic_DNA"/>
</dbReference>
<evidence type="ECO:0000313" key="4">
    <source>
        <dbReference type="Proteomes" id="UP000236161"/>
    </source>
</evidence>
<dbReference type="Proteomes" id="UP000236161">
    <property type="component" value="Unassembled WGS sequence"/>
</dbReference>
<sequence>MTELAGWSRIPARSPDGISSIASEVTPDRKPRRHRRIRSPAFSGGSIGAGARFHGHRKSSPSTPFLRWKFDGADLPNGVPPAGPSGCKVGGKPASAGGKARQVVSARKLAAGIWSLRPPEFGERSQMKLDLEFDCGLLQLSSFSDARNEFGSFPAGKTKRNGISHKPEGCSSLLHSSIERATKWDPGCQMVSEEAFGLYDRLEIVEDKKDRNGSIVSALRSELQLARSRVSELETEQQSAKKKLDQFLKKIEEEKGAWRRREHEKIRSVIDAMKEDLNREKKNRQRLEILNTKVVNELAEAKLSAKKLLQEYEKERKARELVEEVCNELAKEIGDDKVEVETLKMESMKTREEIEEERKMLQMAEVWREERVQMKLVDAKLALEEKYSQLSILQDEIEAFLRSQSRDSHEMYEIKQAEALREAVESAKFHEIKEFTYMPPPASEGIFSIFEEIQQKEQVEEKESERVNGSSGKSTKKYDNLIFNGNGEAEGESGWETVSHVEEQDSCKSPEGSEPSVNGVYLESQASVSSTDWEDREDDEMQNSEISEICSITTKLSRKKVSSISRLWKSSRRSNAEDFNKMSFELTNGNLFNGRLSNAASSPARKSGEAGLSSPSVCNWSSADLLMKGCADLPRGMQKQSLKAKLMEARIQSKKIQLRQVLKQKI</sequence>
<keyword evidence="4" id="KW-1185">Reference proteome</keyword>
<evidence type="ECO:0000256" key="1">
    <source>
        <dbReference type="SAM" id="Coils"/>
    </source>
</evidence>
<gene>
    <name evidence="3" type="ORF">AXF42_Ash019700</name>
</gene>
<keyword evidence="1" id="KW-0175">Coiled coil</keyword>
<dbReference type="PANTHER" id="PTHR31071">
    <property type="entry name" value="GB|AAF24581.1"/>
    <property type="match status" value="1"/>
</dbReference>
<organism evidence="3 4">
    <name type="scientific">Apostasia shenzhenica</name>
    <dbReference type="NCBI Taxonomy" id="1088818"/>
    <lineage>
        <taxon>Eukaryota</taxon>
        <taxon>Viridiplantae</taxon>
        <taxon>Streptophyta</taxon>
        <taxon>Embryophyta</taxon>
        <taxon>Tracheophyta</taxon>
        <taxon>Spermatophyta</taxon>
        <taxon>Magnoliopsida</taxon>
        <taxon>Liliopsida</taxon>
        <taxon>Asparagales</taxon>
        <taxon>Orchidaceae</taxon>
        <taxon>Apostasioideae</taxon>
        <taxon>Apostasia</taxon>
    </lineage>
</organism>
<dbReference type="OrthoDB" id="1927957at2759"/>
<protein>
    <submittedName>
        <fullName evidence="3">Uncharacterized protein</fullName>
    </submittedName>
</protein>
<feature type="region of interest" description="Disordered" evidence="2">
    <location>
        <begin position="457"/>
        <end position="518"/>
    </location>
</feature>
<feature type="coiled-coil region" evidence="1">
    <location>
        <begin position="216"/>
        <end position="360"/>
    </location>
</feature>
<feature type="compositionally biased region" description="Basic and acidic residues" evidence="2">
    <location>
        <begin position="457"/>
        <end position="466"/>
    </location>
</feature>
<evidence type="ECO:0000313" key="3">
    <source>
        <dbReference type="EMBL" id="PKA46717.1"/>
    </source>
</evidence>
<dbReference type="AlphaFoldDB" id="A0A2H9ZTV2"/>
<feature type="region of interest" description="Disordered" evidence="2">
    <location>
        <begin position="1"/>
        <end position="62"/>
    </location>
</feature>
<name>A0A2H9ZTV2_9ASPA</name>
<evidence type="ECO:0000256" key="2">
    <source>
        <dbReference type="SAM" id="MobiDB-lite"/>
    </source>
</evidence>
<accession>A0A2H9ZTV2</accession>
<dbReference type="PANTHER" id="PTHR31071:SF2">
    <property type="entry name" value="ACTIN CYTOSKELETON-REGULATORY COMPLEX PAN-LIKE PROTEIN"/>
    <property type="match status" value="1"/>
</dbReference>
<proteinExistence type="predicted"/>
<feature type="compositionally biased region" description="Basic and acidic residues" evidence="2">
    <location>
        <begin position="499"/>
        <end position="508"/>
    </location>
</feature>
<reference evidence="3 4" key="1">
    <citation type="journal article" date="2017" name="Nature">
        <title>The Apostasia genome and the evolution of orchids.</title>
        <authorList>
            <person name="Zhang G.Q."/>
            <person name="Liu K.W."/>
            <person name="Li Z."/>
            <person name="Lohaus R."/>
            <person name="Hsiao Y.Y."/>
            <person name="Niu S.C."/>
            <person name="Wang J.Y."/>
            <person name="Lin Y.C."/>
            <person name="Xu Q."/>
            <person name="Chen L.J."/>
            <person name="Yoshida K."/>
            <person name="Fujiwara S."/>
            <person name="Wang Z.W."/>
            <person name="Zhang Y.Q."/>
            <person name="Mitsuda N."/>
            <person name="Wang M."/>
            <person name="Liu G.H."/>
            <person name="Pecoraro L."/>
            <person name="Huang H.X."/>
            <person name="Xiao X.J."/>
            <person name="Lin M."/>
            <person name="Wu X.Y."/>
            <person name="Wu W.L."/>
            <person name="Chen Y.Y."/>
            <person name="Chang S.B."/>
            <person name="Sakamoto S."/>
            <person name="Ohme-Takagi M."/>
            <person name="Yagi M."/>
            <person name="Zeng S.J."/>
            <person name="Shen C.Y."/>
            <person name="Yeh C.M."/>
            <person name="Luo Y.B."/>
            <person name="Tsai W.C."/>
            <person name="Van de Peer Y."/>
            <person name="Liu Z.J."/>
        </authorList>
    </citation>
    <scope>NUCLEOTIDE SEQUENCE [LARGE SCALE GENOMIC DNA]</scope>
    <source>
        <strain evidence="4">cv. Shenzhen</strain>
        <tissue evidence="3">Stem</tissue>
    </source>
</reference>